<sequence length="124" mass="14633">MRLLAGITEIGEQREFCIDNDHIFQLTITEQSRYTHVVEFRQLTRKESDSLRIGKLLPKPTMIIRLYHDARVAEVIETAKSRAIKPRYDYPNPSMLHPDEKQQTYQFLTEWLQTCLRLGQTAIK</sequence>
<dbReference type="AlphaFoldDB" id="A0A4U1B9Z2"/>
<protein>
    <submittedName>
        <fullName evidence="1">DUF1249 domain-containing protein</fullName>
    </submittedName>
</protein>
<dbReference type="EMBL" id="SWDB01000004">
    <property type="protein sequence ID" value="TKB47214.1"/>
    <property type="molecule type" value="Genomic_DNA"/>
</dbReference>
<dbReference type="InterPro" id="IPR009659">
    <property type="entry name" value="DUF1249"/>
</dbReference>
<name>A0A4U1B9Z2_9GAMM</name>
<proteinExistence type="predicted"/>
<organism evidence="1 2">
    <name type="scientific">Thalassotalea mangrovi</name>
    <dbReference type="NCBI Taxonomy" id="2572245"/>
    <lineage>
        <taxon>Bacteria</taxon>
        <taxon>Pseudomonadati</taxon>
        <taxon>Pseudomonadota</taxon>
        <taxon>Gammaproteobacteria</taxon>
        <taxon>Alteromonadales</taxon>
        <taxon>Colwelliaceae</taxon>
        <taxon>Thalassotalea</taxon>
    </lineage>
</organism>
<accession>A0A4U1B9Z2</accession>
<dbReference type="Proteomes" id="UP000307999">
    <property type="component" value="Unassembled WGS sequence"/>
</dbReference>
<dbReference type="Pfam" id="PF06853">
    <property type="entry name" value="DUF1249"/>
    <property type="match status" value="1"/>
</dbReference>
<comment type="caution">
    <text evidence="1">The sequence shown here is derived from an EMBL/GenBank/DDBJ whole genome shotgun (WGS) entry which is preliminary data.</text>
</comment>
<keyword evidence="2" id="KW-1185">Reference proteome</keyword>
<dbReference type="OrthoDB" id="9793663at2"/>
<evidence type="ECO:0000313" key="1">
    <source>
        <dbReference type="EMBL" id="TKB47214.1"/>
    </source>
</evidence>
<dbReference type="PANTHER" id="PTHR38774">
    <property type="entry name" value="CYTOPLASMIC PROTEIN-RELATED"/>
    <property type="match status" value="1"/>
</dbReference>
<reference evidence="1 2" key="1">
    <citation type="submission" date="2019-04" db="EMBL/GenBank/DDBJ databases">
        <title>Thalassotalea guangxiensis sp. nov., isolated from sediment of the coastal wetland.</title>
        <authorList>
            <person name="Zheng S."/>
            <person name="Zhang D."/>
        </authorList>
    </citation>
    <scope>NUCLEOTIDE SEQUENCE [LARGE SCALE GENOMIC DNA]</scope>
    <source>
        <strain evidence="1 2">ZS-4</strain>
    </source>
</reference>
<dbReference type="PANTHER" id="PTHR38774:SF1">
    <property type="entry name" value="CYTOPLASMIC PROTEIN"/>
    <property type="match status" value="1"/>
</dbReference>
<gene>
    <name evidence="1" type="ORF">E8M12_02770</name>
</gene>
<evidence type="ECO:0000313" key="2">
    <source>
        <dbReference type="Proteomes" id="UP000307999"/>
    </source>
</evidence>